<reference evidence="3 4" key="1">
    <citation type="submission" date="2019-03" db="EMBL/GenBank/DDBJ databases">
        <title>Genomic Encyclopedia of Type Strains, Phase IV (KMG-IV): sequencing the most valuable type-strain genomes for metagenomic binning, comparative biology and taxonomic classification.</title>
        <authorList>
            <person name="Goeker M."/>
        </authorList>
    </citation>
    <scope>NUCLEOTIDE SEQUENCE [LARGE SCALE GENOMIC DNA]</scope>
    <source>
        <strain evidence="3 4">DSM 15505</strain>
    </source>
</reference>
<protein>
    <recommendedName>
        <fullName evidence="2">DUF6160 domain-containing protein</fullName>
    </recommendedName>
</protein>
<evidence type="ECO:0000256" key="1">
    <source>
        <dbReference type="SAM" id="SignalP"/>
    </source>
</evidence>
<dbReference type="AlphaFoldDB" id="A0A4R7JUA5"/>
<dbReference type="RefSeq" id="WP_133735860.1">
    <property type="nucleotide sequence ID" value="NZ_SOAX01000003.1"/>
</dbReference>
<keyword evidence="1" id="KW-0732">Signal</keyword>
<dbReference type="EMBL" id="SOAX01000003">
    <property type="protein sequence ID" value="TDT41494.1"/>
    <property type="molecule type" value="Genomic_DNA"/>
</dbReference>
<sequence length="315" mass="32424">MYTMKKSLIAVSIAAMPLAGVAELQPMNDTQMSGVTGQAGVTIELSTEATIDSVEYSQGSDTGSMLMNNVRIGGHDPGETLDVDINVDLVDSSGSISNPQGAMPTDLEDGDAFINVRPQGTGNGGGTLGTVEQGLDIGSPDATDGGALELQSSDGSNSATLISNISADFWFSQLDLTARVNNQIAGGNPDSGSIRLRTIFSGELDADFDVAAVSLPGVRISGEDRLASLQDPTTDMSSEAISGVTIRAEIGAGPAISGNAEPSETLRVDLTDFTASIWMPEVNVGSGVDSVASIGSVGIENLRINDTQMSIYGRE</sequence>
<feature type="chain" id="PRO_5020645530" description="DUF6160 domain-containing protein" evidence="1">
    <location>
        <begin position="22"/>
        <end position="315"/>
    </location>
</feature>
<accession>A0A4R7JUA5</accession>
<proteinExistence type="predicted"/>
<comment type="caution">
    <text evidence="3">The sequence shown here is derived from an EMBL/GenBank/DDBJ whole genome shotgun (WGS) entry which is preliminary data.</text>
</comment>
<feature type="signal peptide" evidence="1">
    <location>
        <begin position="1"/>
        <end position="21"/>
    </location>
</feature>
<organism evidence="3 4">
    <name type="scientific">Halospina denitrificans</name>
    <dbReference type="NCBI Taxonomy" id="332522"/>
    <lineage>
        <taxon>Bacteria</taxon>
        <taxon>Pseudomonadati</taxon>
        <taxon>Pseudomonadota</taxon>
        <taxon>Gammaproteobacteria</taxon>
        <taxon>Halospina</taxon>
    </lineage>
</organism>
<dbReference type="Pfam" id="PF19657">
    <property type="entry name" value="DUF6160"/>
    <property type="match status" value="1"/>
</dbReference>
<gene>
    <name evidence="3" type="ORF">DES49_1589</name>
</gene>
<keyword evidence="4" id="KW-1185">Reference proteome</keyword>
<evidence type="ECO:0000313" key="4">
    <source>
        <dbReference type="Proteomes" id="UP000295830"/>
    </source>
</evidence>
<dbReference type="OrthoDB" id="6180023at2"/>
<name>A0A4R7JUA5_9GAMM</name>
<evidence type="ECO:0000259" key="2">
    <source>
        <dbReference type="Pfam" id="PF19657"/>
    </source>
</evidence>
<feature type="domain" description="DUF6160" evidence="2">
    <location>
        <begin position="1"/>
        <end position="83"/>
    </location>
</feature>
<evidence type="ECO:0000313" key="3">
    <source>
        <dbReference type="EMBL" id="TDT41494.1"/>
    </source>
</evidence>
<dbReference type="InterPro" id="IPR046158">
    <property type="entry name" value="DUF6160"/>
</dbReference>
<dbReference type="Proteomes" id="UP000295830">
    <property type="component" value="Unassembled WGS sequence"/>
</dbReference>